<evidence type="ECO:0000313" key="4">
    <source>
        <dbReference type="Proteomes" id="UP001185984"/>
    </source>
</evidence>
<organism evidence="3 4">
    <name type="scientific">Sphingobium naphthae</name>
    <dbReference type="NCBI Taxonomy" id="1886786"/>
    <lineage>
        <taxon>Bacteria</taxon>
        <taxon>Pseudomonadati</taxon>
        <taxon>Pseudomonadota</taxon>
        <taxon>Alphaproteobacteria</taxon>
        <taxon>Sphingomonadales</taxon>
        <taxon>Sphingomonadaceae</taxon>
        <taxon>Sphingobium</taxon>
    </lineage>
</organism>
<protein>
    <submittedName>
        <fullName evidence="3">DUF2520 domain-containing protein</fullName>
    </submittedName>
</protein>
<sequence>MSEFSYRRVGMIGSGRVARAMGRALAPHSACPLLFWGRDRERTRHAADGVEGHVATHEADLVRSCDLIILAIADDAIAPVALSLAKTPLPSPPPLIVHVSGASGVAPLEPLRAAGALTAAIHPAMTFTGDPAAEVARMQGAAFAITGSSSVAMAQAQALVALLGGVSEVVEEEQRALYHAALSHAANHMVTLIAGAGQALSAAGIGDPAGLLAPLVRATLDNTLAMGFDALSGPLLRGDARTIRQHLLAFDRDCPRLLPAYRAMAKATLEELDRGGERPSSPAMRALLD</sequence>
<dbReference type="PANTHER" id="PTHR40459:SF1">
    <property type="entry name" value="CONSERVED HYPOTHETICAL ALANINE AND LEUCINE RICH PROTEIN"/>
    <property type="match status" value="1"/>
</dbReference>
<keyword evidence="4" id="KW-1185">Reference proteome</keyword>
<dbReference type="SUPFAM" id="SSF51735">
    <property type="entry name" value="NAD(P)-binding Rossmann-fold domains"/>
    <property type="match status" value="1"/>
</dbReference>
<feature type="domain" description="Putative oxidoreductase/dehydrogenase Rossmann-like" evidence="1">
    <location>
        <begin position="8"/>
        <end position="123"/>
    </location>
</feature>
<dbReference type="InterPro" id="IPR019665">
    <property type="entry name" value="OxRdtase/DH_put_Rossmann_dom"/>
</dbReference>
<name>A0ABU3ZZW4_9SPHN</name>
<dbReference type="Gene3D" id="1.10.1040.20">
    <property type="entry name" value="ProC-like, C-terminal domain"/>
    <property type="match status" value="1"/>
</dbReference>
<dbReference type="RefSeq" id="WP_317517704.1">
    <property type="nucleotide sequence ID" value="NZ_JAPTHD010000007.1"/>
</dbReference>
<dbReference type="Gene3D" id="3.40.50.720">
    <property type="entry name" value="NAD(P)-binding Rossmann-like Domain"/>
    <property type="match status" value="1"/>
</dbReference>
<dbReference type="InterPro" id="IPR037108">
    <property type="entry name" value="TM1727-like_C_sf"/>
</dbReference>
<feature type="domain" description="DUF2520" evidence="2">
    <location>
        <begin position="142"/>
        <end position="268"/>
    </location>
</feature>
<proteinExistence type="predicted"/>
<evidence type="ECO:0000259" key="1">
    <source>
        <dbReference type="Pfam" id="PF10727"/>
    </source>
</evidence>
<dbReference type="Pfam" id="PF10727">
    <property type="entry name" value="Rossmann-like"/>
    <property type="match status" value="1"/>
</dbReference>
<evidence type="ECO:0000259" key="2">
    <source>
        <dbReference type="Pfam" id="PF10728"/>
    </source>
</evidence>
<dbReference type="InterPro" id="IPR036291">
    <property type="entry name" value="NAD(P)-bd_dom_sf"/>
</dbReference>
<dbReference type="Pfam" id="PF10728">
    <property type="entry name" value="DUF2520"/>
    <property type="match status" value="1"/>
</dbReference>
<accession>A0ABU3ZZW4</accession>
<dbReference type="InterPro" id="IPR008927">
    <property type="entry name" value="6-PGluconate_DH-like_C_sf"/>
</dbReference>
<comment type="caution">
    <text evidence="3">The sequence shown here is derived from an EMBL/GenBank/DDBJ whole genome shotgun (WGS) entry which is preliminary data.</text>
</comment>
<dbReference type="PANTHER" id="PTHR40459">
    <property type="entry name" value="CONSERVED HYPOTHETICAL ALANINE AND LEUCINE RICH PROTEIN"/>
    <property type="match status" value="1"/>
</dbReference>
<evidence type="ECO:0000313" key="3">
    <source>
        <dbReference type="EMBL" id="MDV5825076.1"/>
    </source>
</evidence>
<gene>
    <name evidence="3" type="ORF">O0R41_15825</name>
</gene>
<dbReference type="SUPFAM" id="SSF48179">
    <property type="entry name" value="6-phosphogluconate dehydrogenase C-terminal domain-like"/>
    <property type="match status" value="1"/>
</dbReference>
<dbReference type="EMBL" id="JAPTHD010000007">
    <property type="protein sequence ID" value="MDV5825076.1"/>
    <property type="molecule type" value="Genomic_DNA"/>
</dbReference>
<dbReference type="InterPro" id="IPR018931">
    <property type="entry name" value="DUF2520"/>
</dbReference>
<dbReference type="Proteomes" id="UP001185984">
    <property type="component" value="Unassembled WGS sequence"/>
</dbReference>
<reference evidence="4" key="1">
    <citation type="journal article" date="2022" name="J Environ Chem Eng">
        <title>Biodegradation of petroleum oil using a constructed nonpathogenic and heavy metal-tolerant bacterial consortium isolated from marine sponges.</title>
        <authorList>
            <person name="Dechsakulwatana C."/>
            <person name="Rungsihiranrut A."/>
            <person name="Muangchinda C."/>
            <person name="Ningthoujam R."/>
            <person name="Klankeo P."/>
            <person name="Pinyakong O."/>
        </authorList>
    </citation>
    <scope>NUCLEOTIDE SEQUENCE [LARGE SCALE GENOMIC DNA]</scope>
    <source>
        <strain evidence="4">MO2-4</strain>
    </source>
</reference>